<dbReference type="OMA" id="FRRSHIN"/>
<organism evidence="2 3">
    <name type="scientific">Sphaerulina musiva (strain SO2202)</name>
    <name type="common">Poplar stem canker fungus</name>
    <name type="synonym">Septoria musiva</name>
    <dbReference type="NCBI Taxonomy" id="692275"/>
    <lineage>
        <taxon>Eukaryota</taxon>
        <taxon>Fungi</taxon>
        <taxon>Dikarya</taxon>
        <taxon>Ascomycota</taxon>
        <taxon>Pezizomycotina</taxon>
        <taxon>Dothideomycetes</taxon>
        <taxon>Dothideomycetidae</taxon>
        <taxon>Mycosphaerellales</taxon>
        <taxon>Mycosphaerellaceae</taxon>
        <taxon>Sphaerulina</taxon>
    </lineage>
</organism>
<evidence type="ECO:0000313" key="2">
    <source>
        <dbReference type="EMBL" id="EMF11989.1"/>
    </source>
</evidence>
<feature type="non-terminal residue" evidence="2">
    <location>
        <position position="1"/>
    </location>
</feature>
<evidence type="ECO:0008006" key="4">
    <source>
        <dbReference type="Google" id="ProtNLM"/>
    </source>
</evidence>
<dbReference type="STRING" id="692275.N1QHR0"/>
<keyword evidence="3" id="KW-1185">Reference proteome</keyword>
<dbReference type="AlphaFoldDB" id="N1QHR0"/>
<dbReference type="GO" id="GO:0043386">
    <property type="term" value="P:mycotoxin biosynthetic process"/>
    <property type="evidence" value="ECO:0007669"/>
    <property type="project" value="InterPro"/>
</dbReference>
<dbReference type="GeneID" id="27906128"/>
<gene>
    <name evidence="2" type="ORF">SEPMUDRAFT_46239</name>
</gene>
<evidence type="ECO:0000256" key="1">
    <source>
        <dbReference type="ARBA" id="ARBA00035112"/>
    </source>
</evidence>
<sequence length="172" mass="20055">EVDHAWSELGIHDKGFMLPGNVGREYGLDPRKHVYAPKGTMLEEEDGFPVFIQALHDVHCLNELRRALYFNKAYYKKFENDTLTPEPFRRSHINHCLDNVRERLMCTADAGIIPSVWTSRDENWPLFGSRHKCHNYEALVAWNTKLHSTERERAVNWSVQLTAPNDAIFFDI</sequence>
<dbReference type="PANTHER" id="PTHR33365">
    <property type="entry name" value="YALI0B05434P"/>
    <property type="match status" value="1"/>
</dbReference>
<dbReference type="EMBL" id="KB456265">
    <property type="protein sequence ID" value="EMF11989.1"/>
    <property type="molecule type" value="Genomic_DNA"/>
</dbReference>
<dbReference type="HOGENOM" id="CLU_042941_6_0_1"/>
<accession>N1QHR0</accession>
<dbReference type="InterPro" id="IPR021765">
    <property type="entry name" value="UstYa-like"/>
</dbReference>
<comment type="similarity">
    <text evidence="1">Belongs to the ustYa family.</text>
</comment>
<protein>
    <recommendedName>
        <fullName evidence="4">Tat pathway signal sequence</fullName>
    </recommendedName>
</protein>
<dbReference type="Pfam" id="PF11807">
    <property type="entry name" value="UstYa"/>
    <property type="match status" value="1"/>
</dbReference>
<dbReference type="eggNOG" id="ENOG502RAW0">
    <property type="taxonomic scope" value="Eukaryota"/>
</dbReference>
<proteinExistence type="inferred from homology"/>
<name>N1QHR0_SPHMS</name>
<reference evidence="2 3" key="1">
    <citation type="journal article" date="2012" name="PLoS Pathog.">
        <title>Diverse lifestyles and strategies of plant pathogenesis encoded in the genomes of eighteen Dothideomycetes fungi.</title>
        <authorList>
            <person name="Ohm R.A."/>
            <person name="Feau N."/>
            <person name="Henrissat B."/>
            <person name="Schoch C.L."/>
            <person name="Horwitz B.A."/>
            <person name="Barry K.W."/>
            <person name="Condon B.J."/>
            <person name="Copeland A.C."/>
            <person name="Dhillon B."/>
            <person name="Glaser F."/>
            <person name="Hesse C.N."/>
            <person name="Kosti I."/>
            <person name="LaButti K."/>
            <person name="Lindquist E.A."/>
            <person name="Lucas S."/>
            <person name="Salamov A.A."/>
            <person name="Bradshaw R.E."/>
            <person name="Ciuffetti L."/>
            <person name="Hamelin R.C."/>
            <person name="Kema G.H.J."/>
            <person name="Lawrence C."/>
            <person name="Scott J.A."/>
            <person name="Spatafora J.W."/>
            <person name="Turgeon B.G."/>
            <person name="de Wit P.J.G.M."/>
            <person name="Zhong S."/>
            <person name="Goodwin S.B."/>
            <person name="Grigoriev I.V."/>
        </authorList>
    </citation>
    <scope>NUCLEOTIDE SEQUENCE [LARGE SCALE GENOMIC DNA]</scope>
    <source>
        <strain evidence="2 3">SO2202</strain>
    </source>
</reference>
<dbReference type="OrthoDB" id="3687641at2759"/>
<dbReference type="Proteomes" id="UP000016931">
    <property type="component" value="Unassembled WGS sequence"/>
</dbReference>
<evidence type="ECO:0000313" key="3">
    <source>
        <dbReference type="Proteomes" id="UP000016931"/>
    </source>
</evidence>
<dbReference type="RefSeq" id="XP_016760110.1">
    <property type="nucleotide sequence ID" value="XM_016908991.1"/>
</dbReference>
<dbReference type="PANTHER" id="PTHR33365:SF13">
    <property type="entry name" value="TAT PATHWAY SIGNAL SEQUENCE"/>
    <property type="match status" value="1"/>
</dbReference>